<accession>A0A1Z1WMS4</accession>
<reference evidence="5 6" key="1">
    <citation type="submission" date="2017-05" db="EMBL/GenBank/DDBJ databases">
        <title>Streptomyces alboflavus Genome sequencing and assembly.</title>
        <authorList>
            <person name="Wang Y."/>
            <person name="Du B."/>
            <person name="Ding Y."/>
            <person name="Liu H."/>
            <person name="Hou Q."/>
            <person name="Liu K."/>
            <person name="Wang C."/>
            <person name="Yao L."/>
        </authorList>
    </citation>
    <scope>NUCLEOTIDE SEQUENCE [LARGE SCALE GENOMIC DNA]</scope>
    <source>
        <strain evidence="5 6">MDJK44</strain>
    </source>
</reference>
<feature type="region of interest" description="Disordered" evidence="4">
    <location>
        <begin position="243"/>
        <end position="284"/>
    </location>
</feature>
<sequence>MPVSTSVTDAGVAVVTVDYAPVNALPVRGWYALADAVRAAGRDPGVRCVVLAAAGRGFNAGVDIKEMQRDPGHDALLGANHGCAEAFSAVYACEVPVVAAVQGFCLGGGIGLVGNADAVVASDDATFGLPELDRGALGAATHLARLVPQHLMRALYYTSRTATAAELHAHGSVWRVVPRAELRAAALELAHEIARKDGTLLRLAKAAINGIDPVDVHRSYRFEQGFTFEANLSGLADRIRAGFGGNGHGGKGPAAQGHGSEKPESEGHGGEDTDDIRSKEGGRS</sequence>
<protein>
    <submittedName>
        <fullName evidence="5">Enoyl-CoA hydratase</fullName>
    </submittedName>
</protein>
<evidence type="ECO:0000256" key="4">
    <source>
        <dbReference type="SAM" id="MobiDB-lite"/>
    </source>
</evidence>
<dbReference type="CDD" id="cd06558">
    <property type="entry name" value="crotonase-like"/>
    <property type="match status" value="1"/>
</dbReference>
<dbReference type="PANTHER" id="PTHR11941">
    <property type="entry name" value="ENOYL-COA HYDRATASE-RELATED"/>
    <property type="match status" value="1"/>
</dbReference>
<keyword evidence="2" id="KW-0443">Lipid metabolism</keyword>
<evidence type="ECO:0000256" key="3">
    <source>
        <dbReference type="ARBA" id="ARBA00023239"/>
    </source>
</evidence>
<dbReference type="Gene3D" id="3.90.226.10">
    <property type="entry name" value="2-enoyl-CoA Hydratase, Chain A, domain 1"/>
    <property type="match status" value="1"/>
</dbReference>
<dbReference type="Pfam" id="PF00378">
    <property type="entry name" value="ECH_1"/>
    <property type="match status" value="1"/>
</dbReference>
<comment type="similarity">
    <text evidence="1">Belongs to the enoyl-CoA hydratase/isomerase family.</text>
</comment>
<evidence type="ECO:0000256" key="1">
    <source>
        <dbReference type="ARBA" id="ARBA00005254"/>
    </source>
</evidence>
<proteinExistence type="inferred from homology"/>
<name>A0A1Z1WMS4_9ACTN</name>
<gene>
    <name evidence="5" type="primary">paaF</name>
    <name evidence="5" type="ORF">SMD44_07228</name>
</gene>
<evidence type="ECO:0000313" key="5">
    <source>
        <dbReference type="EMBL" id="ARX87746.1"/>
    </source>
</evidence>
<dbReference type="Proteomes" id="UP000195880">
    <property type="component" value="Chromosome"/>
</dbReference>
<feature type="compositionally biased region" description="Gly residues" evidence="4">
    <location>
        <begin position="243"/>
        <end position="252"/>
    </location>
</feature>
<dbReference type="KEGG" id="salf:SMD44_07228"/>
<evidence type="ECO:0000256" key="2">
    <source>
        <dbReference type="ARBA" id="ARBA00023098"/>
    </source>
</evidence>
<dbReference type="PANTHER" id="PTHR11941:SF169">
    <property type="entry name" value="(7AS)-7A-METHYL-1,5-DIOXO-2,3,5,6,7,7A-HEXAHYDRO-1H-INDENE-CARBOXYL-COA HYDROLASE"/>
    <property type="match status" value="1"/>
</dbReference>
<dbReference type="AlphaFoldDB" id="A0A1Z1WMS4"/>
<organism evidence="5 6">
    <name type="scientific">Streptomyces alboflavus</name>
    <dbReference type="NCBI Taxonomy" id="67267"/>
    <lineage>
        <taxon>Bacteria</taxon>
        <taxon>Bacillati</taxon>
        <taxon>Actinomycetota</taxon>
        <taxon>Actinomycetes</taxon>
        <taxon>Kitasatosporales</taxon>
        <taxon>Streptomycetaceae</taxon>
        <taxon>Streptomyces</taxon>
    </lineage>
</organism>
<dbReference type="RefSeq" id="WP_237307586.1">
    <property type="nucleotide sequence ID" value="NZ_CP021748.1"/>
</dbReference>
<dbReference type="NCBIfam" id="NF005925">
    <property type="entry name" value="PRK07938.1"/>
    <property type="match status" value="1"/>
</dbReference>
<dbReference type="GO" id="GO:0006635">
    <property type="term" value="P:fatty acid beta-oxidation"/>
    <property type="evidence" value="ECO:0007669"/>
    <property type="project" value="TreeGrafter"/>
</dbReference>
<dbReference type="EMBL" id="CP021748">
    <property type="protein sequence ID" value="ARX87746.1"/>
    <property type="molecule type" value="Genomic_DNA"/>
</dbReference>
<dbReference type="InterPro" id="IPR029045">
    <property type="entry name" value="ClpP/crotonase-like_dom_sf"/>
</dbReference>
<dbReference type="eggNOG" id="COG1024">
    <property type="taxonomic scope" value="Bacteria"/>
</dbReference>
<dbReference type="SUPFAM" id="SSF52096">
    <property type="entry name" value="ClpP/crotonase"/>
    <property type="match status" value="1"/>
</dbReference>
<dbReference type="InterPro" id="IPR001753">
    <property type="entry name" value="Enoyl-CoA_hydra/iso"/>
</dbReference>
<keyword evidence="3" id="KW-0456">Lyase</keyword>
<feature type="compositionally biased region" description="Basic and acidic residues" evidence="4">
    <location>
        <begin position="259"/>
        <end position="284"/>
    </location>
</feature>
<keyword evidence="6" id="KW-1185">Reference proteome</keyword>
<dbReference type="STRING" id="67267.GCA_000716675_02291"/>
<dbReference type="GO" id="GO:0016829">
    <property type="term" value="F:lyase activity"/>
    <property type="evidence" value="ECO:0007669"/>
    <property type="project" value="UniProtKB-KW"/>
</dbReference>
<evidence type="ECO:0000313" key="6">
    <source>
        <dbReference type="Proteomes" id="UP000195880"/>
    </source>
</evidence>